<dbReference type="SUPFAM" id="SSF53756">
    <property type="entry name" value="UDP-Glycosyltransferase/glycogen phosphorylase"/>
    <property type="match status" value="1"/>
</dbReference>
<keyword evidence="2" id="KW-1185">Reference proteome</keyword>
<dbReference type="AlphaFoldDB" id="A0A366H360"/>
<gene>
    <name evidence="1" type="ORF">DES53_12075</name>
</gene>
<organism evidence="1 2">
    <name type="scientific">Roseimicrobium gellanilyticum</name>
    <dbReference type="NCBI Taxonomy" id="748857"/>
    <lineage>
        <taxon>Bacteria</taxon>
        <taxon>Pseudomonadati</taxon>
        <taxon>Verrucomicrobiota</taxon>
        <taxon>Verrucomicrobiia</taxon>
        <taxon>Verrucomicrobiales</taxon>
        <taxon>Verrucomicrobiaceae</taxon>
        <taxon>Roseimicrobium</taxon>
    </lineage>
</organism>
<keyword evidence="1" id="KW-0808">Transferase</keyword>
<comment type="caution">
    <text evidence="1">The sequence shown here is derived from an EMBL/GenBank/DDBJ whole genome shotgun (WGS) entry which is preliminary data.</text>
</comment>
<dbReference type="InterPro" id="IPR050194">
    <property type="entry name" value="Glycosyltransferase_grp1"/>
</dbReference>
<dbReference type="GO" id="GO:0016757">
    <property type="term" value="F:glycosyltransferase activity"/>
    <property type="evidence" value="ECO:0007669"/>
    <property type="project" value="TreeGrafter"/>
</dbReference>
<evidence type="ECO:0000313" key="2">
    <source>
        <dbReference type="Proteomes" id="UP000253426"/>
    </source>
</evidence>
<dbReference type="Proteomes" id="UP000253426">
    <property type="component" value="Unassembled WGS sequence"/>
</dbReference>
<dbReference type="RefSeq" id="WP_113962250.1">
    <property type="nucleotide sequence ID" value="NZ_QNRR01000020.1"/>
</dbReference>
<evidence type="ECO:0000313" key="1">
    <source>
        <dbReference type="EMBL" id="RBP35706.1"/>
    </source>
</evidence>
<sequence>MLPASPDRSSSQPQDAASSQPHALLYATSAGLGGSGLDSTSLEGVLASWRKGFLKKALCYPNRQREIASAHVRSLQYHPVRLLSALGSKDYYAAKKRWLDWLASRELRRGGYDFFHGWSSECFRSLVEARLLGIPSVMDVPTWHRNKGADKPNETKKEREARLADRGWKDWRKHLHVTRQQQLAEYDLATLLFMPSHKSAETFLAAGIPAEKLHYVGRGVDVGRYHVAEQPPEIFRVIFVGALIKRKGVHLLLEAWKKLNLPDAELLLVGSVHEEIKPALKEYSTSNVKLLGFTKSVPEELRRSSVFAFPSECEGFAKATLEAAACGLPLIATRESGDAIVGGNTGFMIPPNDVDSLVTALEYAHSHRDTLLSMGKSARRMVEQKYTWDDYRDRVLAGYAKAMELVK</sequence>
<dbReference type="PANTHER" id="PTHR45947">
    <property type="entry name" value="SULFOQUINOVOSYL TRANSFERASE SQD2"/>
    <property type="match status" value="1"/>
</dbReference>
<name>A0A366H360_9BACT</name>
<dbReference type="EMBL" id="QNRR01000020">
    <property type="protein sequence ID" value="RBP35706.1"/>
    <property type="molecule type" value="Genomic_DNA"/>
</dbReference>
<dbReference type="PANTHER" id="PTHR45947:SF3">
    <property type="entry name" value="SULFOQUINOVOSYL TRANSFERASE SQD2"/>
    <property type="match status" value="1"/>
</dbReference>
<protein>
    <submittedName>
        <fullName evidence="1">Glycosyltransferase involved in cell wall biosynthesis</fullName>
    </submittedName>
</protein>
<proteinExistence type="predicted"/>
<dbReference type="OrthoDB" id="9775208at2"/>
<accession>A0A366H360</accession>
<dbReference type="Gene3D" id="3.40.50.2000">
    <property type="entry name" value="Glycogen Phosphorylase B"/>
    <property type="match status" value="2"/>
</dbReference>
<reference evidence="1 2" key="1">
    <citation type="submission" date="2018-06" db="EMBL/GenBank/DDBJ databases">
        <title>Genomic Encyclopedia of Type Strains, Phase IV (KMG-IV): sequencing the most valuable type-strain genomes for metagenomic binning, comparative biology and taxonomic classification.</title>
        <authorList>
            <person name="Goeker M."/>
        </authorList>
    </citation>
    <scope>NUCLEOTIDE SEQUENCE [LARGE SCALE GENOMIC DNA]</scope>
    <source>
        <strain evidence="1 2">DSM 25532</strain>
    </source>
</reference>
<dbReference type="Pfam" id="PF13692">
    <property type="entry name" value="Glyco_trans_1_4"/>
    <property type="match status" value="1"/>
</dbReference>